<dbReference type="InterPro" id="IPR013126">
    <property type="entry name" value="Hsp_70_fam"/>
</dbReference>
<keyword evidence="9" id="KW-1185">Reference proteome</keyword>
<dbReference type="PANTHER" id="PTHR45639">
    <property type="entry name" value="HSC70CB, ISOFORM G-RELATED"/>
    <property type="match status" value="1"/>
</dbReference>
<feature type="chain" id="PRO_5041904572" evidence="7">
    <location>
        <begin position="21"/>
        <end position="869"/>
    </location>
</feature>
<name>A0AAD9FRK9_PAPLA</name>
<feature type="region of interest" description="Disordered" evidence="6">
    <location>
        <begin position="558"/>
        <end position="584"/>
    </location>
</feature>
<dbReference type="GO" id="GO:0005788">
    <property type="term" value="C:endoplasmic reticulum lumen"/>
    <property type="evidence" value="ECO:0007669"/>
    <property type="project" value="UniProtKB-SubCell"/>
</dbReference>
<evidence type="ECO:0000313" key="9">
    <source>
        <dbReference type="Proteomes" id="UP001182556"/>
    </source>
</evidence>
<dbReference type="PROSITE" id="PS01036">
    <property type="entry name" value="HSP70_3"/>
    <property type="match status" value="1"/>
</dbReference>
<dbReference type="Gene3D" id="1.20.1270.10">
    <property type="match status" value="1"/>
</dbReference>
<dbReference type="Pfam" id="PF00012">
    <property type="entry name" value="HSP70"/>
    <property type="match status" value="1"/>
</dbReference>
<comment type="subcellular location">
    <subcellularLocation>
        <location evidence="1">Endoplasmic reticulum lumen</location>
    </subcellularLocation>
</comment>
<evidence type="ECO:0000256" key="6">
    <source>
        <dbReference type="SAM" id="MobiDB-lite"/>
    </source>
</evidence>
<reference evidence="8" key="1">
    <citation type="submission" date="2023-02" db="EMBL/GenBank/DDBJ databases">
        <title>Identification and recombinant expression of a fungal hydrolase from Papiliotrema laurentii that hydrolyzes apple cutin and clears colloidal polyester polyurethane.</title>
        <authorList>
            <consortium name="DOE Joint Genome Institute"/>
            <person name="Roman V.A."/>
            <person name="Bojanowski C."/>
            <person name="Crable B.R."/>
            <person name="Wagner D.N."/>
            <person name="Hung C.S."/>
            <person name="Nadeau L.J."/>
            <person name="Schratz L."/>
            <person name="Haridas S."/>
            <person name="Pangilinan J."/>
            <person name="Lipzen A."/>
            <person name="Na H."/>
            <person name="Yan M."/>
            <person name="Ng V."/>
            <person name="Grigoriev I.V."/>
            <person name="Spatafora J.W."/>
            <person name="Barlow D."/>
            <person name="Biffinger J."/>
            <person name="Kelley-Loughnane N."/>
            <person name="Varaljay V.A."/>
            <person name="Crookes-Goodson W.J."/>
        </authorList>
    </citation>
    <scope>NUCLEOTIDE SEQUENCE</scope>
    <source>
        <strain evidence="8">5307AH</strain>
    </source>
</reference>
<protein>
    <submittedName>
        <fullName evidence="8">Hsp70 protein-domain-containing protein</fullName>
    </submittedName>
</protein>
<proteinExistence type="predicted"/>
<dbReference type="InterPro" id="IPR018181">
    <property type="entry name" value="Heat_shock_70_CS"/>
</dbReference>
<feature type="compositionally biased region" description="Low complexity" evidence="6">
    <location>
        <begin position="829"/>
        <end position="849"/>
    </location>
</feature>
<dbReference type="GO" id="GO:0005524">
    <property type="term" value="F:ATP binding"/>
    <property type="evidence" value="ECO:0007669"/>
    <property type="project" value="UniProtKB-KW"/>
</dbReference>
<dbReference type="AlphaFoldDB" id="A0AAD9FRK9"/>
<evidence type="ECO:0000256" key="1">
    <source>
        <dbReference type="ARBA" id="ARBA00004319"/>
    </source>
</evidence>
<gene>
    <name evidence="8" type="ORF">DB88DRAFT_487245</name>
</gene>
<comment type="caution">
    <text evidence="8">The sequence shown here is derived from an EMBL/GenBank/DDBJ whole genome shotgun (WGS) entry which is preliminary data.</text>
</comment>
<evidence type="ECO:0000256" key="2">
    <source>
        <dbReference type="ARBA" id="ARBA00022729"/>
    </source>
</evidence>
<dbReference type="Gene3D" id="3.90.640.10">
    <property type="entry name" value="Actin, Chain A, domain 4"/>
    <property type="match status" value="1"/>
</dbReference>
<dbReference type="FunFam" id="3.90.640.10:FF:000004">
    <property type="entry name" value="Heat shock 70 kDa protein 4"/>
    <property type="match status" value="1"/>
</dbReference>
<organism evidence="8 9">
    <name type="scientific">Papiliotrema laurentii</name>
    <name type="common">Cryptococcus laurentii</name>
    <dbReference type="NCBI Taxonomy" id="5418"/>
    <lineage>
        <taxon>Eukaryota</taxon>
        <taxon>Fungi</taxon>
        <taxon>Dikarya</taxon>
        <taxon>Basidiomycota</taxon>
        <taxon>Agaricomycotina</taxon>
        <taxon>Tremellomycetes</taxon>
        <taxon>Tremellales</taxon>
        <taxon>Rhynchogastremaceae</taxon>
        <taxon>Papiliotrema</taxon>
    </lineage>
</organism>
<dbReference type="GO" id="GO:0030968">
    <property type="term" value="P:endoplasmic reticulum unfolded protein response"/>
    <property type="evidence" value="ECO:0007669"/>
    <property type="project" value="TreeGrafter"/>
</dbReference>
<dbReference type="PRINTS" id="PR00301">
    <property type="entry name" value="HEATSHOCK70"/>
</dbReference>
<evidence type="ECO:0000256" key="5">
    <source>
        <dbReference type="ARBA" id="ARBA00023186"/>
    </source>
</evidence>
<evidence type="ECO:0000313" key="8">
    <source>
        <dbReference type="EMBL" id="KAK1924895.1"/>
    </source>
</evidence>
<dbReference type="SUPFAM" id="SSF100934">
    <property type="entry name" value="Heat shock protein 70kD (HSP70), C-terminal subdomain"/>
    <property type="match status" value="1"/>
</dbReference>
<dbReference type="SUPFAM" id="SSF53067">
    <property type="entry name" value="Actin-like ATPase domain"/>
    <property type="match status" value="2"/>
</dbReference>
<dbReference type="EMBL" id="JAODAN010000004">
    <property type="protein sequence ID" value="KAK1924895.1"/>
    <property type="molecule type" value="Genomic_DNA"/>
</dbReference>
<feature type="compositionally biased region" description="Basic and acidic residues" evidence="6">
    <location>
        <begin position="567"/>
        <end position="584"/>
    </location>
</feature>
<dbReference type="Gene3D" id="3.30.30.30">
    <property type="match status" value="1"/>
</dbReference>
<accession>A0AAD9FRK9</accession>
<evidence type="ECO:0000256" key="3">
    <source>
        <dbReference type="ARBA" id="ARBA00022741"/>
    </source>
</evidence>
<feature type="signal peptide" evidence="7">
    <location>
        <begin position="1"/>
        <end position="20"/>
    </location>
</feature>
<feature type="region of interest" description="Disordered" evidence="6">
    <location>
        <begin position="815"/>
        <end position="869"/>
    </location>
</feature>
<evidence type="ECO:0000256" key="4">
    <source>
        <dbReference type="ARBA" id="ARBA00022840"/>
    </source>
</evidence>
<keyword evidence="2 7" id="KW-0732">Signal</keyword>
<dbReference type="InterPro" id="IPR029048">
    <property type="entry name" value="HSP70_C_sf"/>
</dbReference>
<dbReference type="GO" id="GO:0140662">
    <property type="term" value="F:ATP-dependent protein folding chaperone"/>
    <property type="evidence" value="ECO:0007669"/>
    <property type="project" value="InterPro"/>
</dbReference>
<dbReference type="GO" id="GO:0034663">
    <property type="term" value="C:endoplasmic reticulum chaperone complex"/>
    <property type="evidence" value="ECO:0007669"/>
    <property type="project" value="TreeGrafter"/>
</dbReference>
<evidence type="ECO:0000256" key="7">
    <source>
        <dbReference type="SAM" id="SignalP"/>
    </source>
</evidence>
<dbReference type="InterPro" id="IPR043129">
    <property type="entry name" value="ATPase_NBD"/>
</dbReference>
<dbReference type="PANTHER" id="PTHR45639:SF3">
    <property type="entry name" value="HYPOXIA UP-REGULATED PROTEIN 1"/>
    <property type="match status" value="1"/>
</dbReference>
<dbReference type="Gene3D" id="3.30.420.40">
    <property type="match status" value="2"/>
</dbReference>
<sequence length="869" mass="95720">MRIYHLLSLLLFLLAPAVQAAVLAIDYGAEFTKLSLVKPGVALDVVLDKDSKRKIQSVVSWKRDDRVFGQEAKAAAGRFPDAHYPYIKPLIGSTTIPSLPLYPNPPRLAEDGTIVFQHPQQHPLPGADGTDTWTPTALLAHQIAYFRTLAETLAGSDGKPETISQVVVTVPGWWNQYQRKAYRDALELQGLTCLSMIGEGTGVALNYAMTRQFPDYDPKTGEGQKEYHLIYDSGAMQTTATVVAFWQESYLPNPKSKTPINTTFVDVLSTGHEDIGGVNLDLIIRDLLLKDFVVKTKKSDVAQDKRALAKLDKEANRVKHILSANQESNVNVESLYEDIDYRSKLSRQQLEDSLEASASLFSKPIASALTSAELSLDNITSVIFFGGNTRVPIVQSAVKSILGEQHADKIAQNVNTDEAAVLGAAYYGAGLSRQFKMKSLDVTERSQEDFTINGEVFFARGSGLGQKKSVTLPAKDDIKVEFAQGGKPILLVETLNVPAALANFTSPEPVVSLTMRLDARGHLATVNAVLVSNVTEEDSSGGVAGALKGLFGKKDKEAVEETEAADDEKTAKKDEKNKKKQPEKVALRFKEHALGVKPTSGEEKRKIMSRLTAISSAEAAKTAREEARNILEGYLYKLSSLLDPHTDRRALIDFSTEDERDAMSKLVATTFDWLSDHAETASEKELRAKRLAIEKLEAPIVIRFNEMQTRGKAIEDFQQAMFAGRSFLLEAQKNTTAALEAAKDASPEKPVAPPKYTEEELKSVEDLLKEYEVWVDTRMEKQVKIEQDKTKDPEIYTKDLNERGKKLQSTVLRLLNKKAPKAPKPVKPSPSSTAEESQATEEISSTASADDQKPTQTADADDSKRHDEL</sequence>
<keyword evidence="3" id="KW-0547">Nucleotide-binding</keyword>
<keyword evidence="5" id="KW-0143">Chaperone</keyword>
<dbReference type="CDD" id="cd10230">
    <property type="entry name" value="ASKHA_NBD_HSP70_HYOU1"/>
    <property type="match status" value="1"/>
</dbReference>
<keyword evidence="4" id="KW-0067">ATP-binding</keyword>
<dbReference type="Proteomes" id="UP001182556">
    <property type="component" value="Unassembled WGS sequence"/>
</dbReference>